<dbReference type="RefSeq" id="WP_144900304.1">
    <property type="nucleotide sequence ID" value="NZ_VLKN01000007.1"/>
</dbReference>
<dbReference type="AlphaFoldDB" id="A0A562KXW8"/>
<dbReference type="OrthoDB" id="556501at2"/>
<sequence>MPRKHTPPAFLSGVVAPEAYERWLTRKAAAHVKRDRKRGHICANAMYKEAIHAAVLLSAGLDAYTGEPLDWSLISTYKNEDSHKGRHAYKAGFALLPTVDHLSSDATEASFRICAWRTNDSKNDLSVDAFMDLCQKVLAHAGFQVSAPGAIHSS</sequence>
<evidence type="ECO:0000313" key="2">
    <source>
        <dbReference type="Proteomes" id="UP000315167"/>
    </source>
</evidence>
<reference evidence="1 2" key="1">
    <citation type="journal article" date="2015" name="Stand. Genomic Sci.">
        <title>Genomic Encyclopedia of Bacterial and Archaeal Type Strains, Phase III: the genomes of soil and plant-associated and newly described type strains.</title>
        <authorList>
            <person name="Whitman W.B."/>
            <person name="Woyke T."/>
            <person name="Klenk H.P."/>
            <person name="Zhou Y."/>
            <person name="Lilburn T.G."/>
            <person name="Beck B.J."/>
            <person name="De Vos P."/>
            <person name="Vandamme P."/>
            <person name="Eisen J.A."/>
            <person name="Garrity G."/>
            <person name="Hugenholtz P."/>
            <person name="Kyrpides N.C."/>
        </authorList>
    </citation>
    <scope>NUCLEOTIDE SEQUENCE [LARGE SCALE GENOMIC DNA]</scope>
    <source>
        <strain evidence="1 2">CGMCC 1.10821</strain>
    </source>
</reference>
<comment type="caution">
    <text evidence="1">The sequence shown here is derived from an EMBL/GenBank/DDBJ whole genome shotgun (WGS) entry which is preliminary data.</text>
</comment>
<evidence type="ECO:0000313" key="1">
    <source>
        <dbReference type="EMBL" id="TWI00270.1"/>
    </source>
</evidence>
<evidence type="ECO:0008006" key="3">
    <source>
        <dbReference type="Google" id="ProtNLM"/>
    </source>
</evidence>
<gene>
    <name evidence="1" type="ORF">IP90_02816</name>
</gene>
<dbReference type="EMBL" id="VLKN01000007">
    <property type="protein sequence ID" value="TWI00270.1"/>
    <property type="molecule type" value="Genomic_DNA"/>
</dbReference>
<keyword evidence="2" id="KW-1185">Reference proteome</keyword>
<accession>A0A562KXW8</accession>
<organism evidence="1 2">
    <name type="scientific">Luteimonas cucumeris</name>
    <dbReference type="NCBI Taxonomy" id="985012"/>
    <lineage>
        <taxon>Bacteria</taxon>
        <taxon>Pseudomonadati</taxon>
        <taxon>Pseudomonadota</taxon>
        <taxon>Gammaproteobacteria</taxon>
        <taxon>Lysobacterales</taxon>
        <taxon>Lysobacteraceae</taxon>
        <taxon>Luteimonas</taxon>
    </lineage>
</organism>
<name>A0A562KXW8_9GAMM</name>
<proteinExistence type="predicted"/>
<dbReference type="Proteomes" id="UP000315167">
    <property type="component" value="Unassembled WGS sequence"/>
</dbReference>
<protein>
    <recommendedName>
        <fullName evidence="3">NinB protein</fullName>
    </recommendedName>
</protein>